<sequence length="121" mass="13846">MKIRIRGNSVRYRLTKTEVATFCQTGHYTETTLFNTQKLVYELRSKKNIAGLQADFVDNTITVFVPEKEADTWADSPKVGFKNEYKLDTGGVLSLLVEKDFVCLDERDEDESDNYPNPLAE</sequence>
<dbReference type="STRING" id="192903.SAMN04488513_102534"/>
<evidence type="ECO:0000313" key="2">
    <source>
        <dbReference type="Proteomes" id="UP000184543"/>
    </source>
</evidence>
<evidence type="ECO:0000313" key="1">
    <source>
        <dbReference type="EMBL" id="SHJ00559.1"/>
    </source>
</evidence>
<dbReference type="InterPro" id="IPR053825">
    <property type="entry name" value="DUF7009"/>
</dbReference>
<organism evidence="1 2">
    <name type="scientific">Pseudozobellia thermophila</name>
    <dbReference type="NCBI Taxonomy" id="192903"/>
    <lineage>
        <taxon>Bacteria</taxon>
        <taxon>Pseudomonadati</taxon>
        <taxon>Bacteroidota</taxon>
        <taxon>Flavobacteriia</taxon>
        <taxon>Flavobacteriales</taxon>
        <taxon>Flavobacteriaceae</taxon>
        <taxon>Pseudozobellia</taxon>
    </lineage>
</organism>
<keyword evidence="2" id="KW-1185">Reference proteome</keyword>
<dbReference type="AlphaFoldDB" id="A0A1M6FSG5"/>
<reference evidence="2" key="1">
    <citation type="submission" date="2016-11" db="EMBL/GenBank/DDBJ databases">
        <authorList>
            <person name="Varghese N."/>
            <person name="Submissions S."/>
        </authorList>
    </citation>
    <scope>NUCLEOTIDE SEQUENCE [LARGE SCALE GENOMIC DNA]</scope>
    <source>
        <strain evidence="2">DSM 19858</strain>
    </source>
</reference>
<protein>
    <submittedName>
        <fullName evidence="1">Uncharacterized protein</fullName>
    </submittedName>
</protein>
<dbReference type="EMBL" id="FQYU01000002">
    <property type="protein sequence ID" value="SHJ00559.1"/>
    <property type="molecule type" value="Genomic_DNA"/>
</dbReference>
<dbReference type="Pfam" id="PF22668">
    <property type="entry name" value="DUF7009"/>
    <property type="match status" value="1"/>
</dbReference>
<dbReference type="RefSeq" id="WP_072991427.1">
    <property type="nucleotide sequence ID" value="NZ_FQYU01000002.1"/>
</dbReference>
<accession>A0A1M6FSG5</accession>
<proteinExistence type="predicted"/>
<gene>
    <name evidence="1" type="ORF">SAMN04488513_102534</name>
</gene>
<dbReference type="Proteomes" id="UP000184543">
    <property type="component" value="Unassembled WGS sequence"/>
</dbReference>
<dbReference type="OrthoDB" id="7060517at2"/>
<name>A0A1M6FSG5_9FLAO</name>